<dbReference type="RefSeq" id="WP_209975819.1">
    <property type="nucleotide sequence ID" value="NZ_JAGGLB010000022.1"/>
</dbReference>
<proteinExistence type="predicted"/>
<dbReference type="Gene3D" id="2.120.10.10">
    <property type="match status" value="1"/>
</dbReference>
<dbReference type="SUPFAM" id="SSF50939">
    <property type="entry name" value="Sialidases"/>
    <property type="match status" value="1"/>
</dbReference>
<evidence type="ECO:0000313" key="2">
    <source>
        <dbReference type="Proteomes" id="UP001519287"/>
    </source>
</evidence>
<dbReference type="CDD" id="cd15482">
    <property type="entry name" value="Sialidase_non-viral"/>
    <property type="match status" value="1"/>
</dbReference>
<reference evidence="1 2" key="1">
    <citation type="submission" date="2021-03" db="EMBL/GenBank/DDBJ databases">
        <title>Genomic Encyclopedia of Type Strains, Phase IV (KMG-IV): sequencing the most valuable type-strain genomes for metagenomic binning, comparative biology and taxonomic classification.</title>
        <authorList>
            <person name="Goeker M."/>
        </authorList>
    </citation>
    <scope>NUCLEOTIDE SEQUENCE [LARGE SCALE GENOMIC DNA]</scope>
    <source>
        <strain evidence="1 2">DSM 26048</strain>
    </source>
</reference>
<dbReference type="InterPro" id="IPR036278">
    <property type="entry name" value="Sialidase_sf"/>
</dbReference>
<organism evidence="1 2">
    <name type="scientific">Paenibacillus eucommiae</name>
    <dbReference type="NCBI Taxonomy" id="1355755"/>
    <lineage>
        <taxon>Bacteria</taxon>
        <taxon>Bacillati</taxon>
        <taxon>Bacillota</taxon>
        <taxon>Bacilli</taxon>
        <taxon>Bacillales</taxon>
        <taxon>Paenibacillaceae</taxon>
        <taxon>Paenibacillus</taxon>
    </lineage>
</organism>
<evidence type="ECO:0000313" key="1">
    <source>
        <dbReference type="EMBL" id="MBP1993950.1"/>
    </source>
</evidence>
<dbReference type="PANTHER" id="PTHR43752">
    <property type="entry name" value="BNR/ASP-BOX REPEAT FAMILY PROTEIN"/>
    <property type="match status" value="1"/>
</dbReference>
<comment type="caution">
    <text evidence="1">The sequence shown here is derived from an EMBL/GenBank/DDBJ whole genome shotgun (WGS) entry which is preliminary data.</text>
</comment>
<gene>
    <name evidence="1" type="ORF">J2Z66_005576</name>
</gene>
<sequence>MMTNPTIERVSEGILYRNPMPHVYSKQAYFPSVIQLDNGELLASFCIGQAFEAEDLHTCLARSKDQGETWNFEGRLYPGTPDRVTSEAARLSHGKDGEVVAFVIRHDRSRTGQGLANPENLGFVEVELLLFRSRDGGASWDAPEQIDPPLVGPSFEMTSAIVPLRDGSWLLPTSTWRGWDGYCPNGMKMVALESDDQGKTWPSYQDVMVDDQNQIIYWESKIVELADGRLLAAAWAYNEHEARDLPNQYVVSDGRGKPFSSPKSTGLYGQTLNVAQLDDGRLLTVYRRMDEPGLWANISHLEGGEWINEEQIALWGNRITNLTSSSEDMVGNFTVLKFGAPSICRLQDGSWYISFWAVEDGVGNIRFIKLQIG</sequence>
<keyword evidence="2" id="KW-1185">Reference proteome</keyword>
<evidence type="ECO:0008006" key="3">
    <source>
        <dbReference type="Google" id="ProtNLM"/>
    </source>
</evidence>
<dbReference type="EMBL" id="JAGGLB010000022">
    <property type="protein sequence ID" value="MBP1993950.1"/>
    <property type="molecule type" value="Genomic_DNA"/>
</dbReference>
<protein>
    <recommendedName>
        <fullName evidence="3">Exo-alpha-sialidase</fullName>
    </recommendedName>
</protein>
<name>A0ABS4J295_9BACL</name>
<dbReference type="PANTHER" id="PTHR43752:SF2">
    <property type="entry name" value="BNR_ASP-BOX REPEAT FAMILY PROTEIN"/>
    <property type="match status" value="1"/>
</dbReference>
<dbReference type="Proteomes" id="UP001519287">
    <property type="component" value="Unassembled WGS sequence"/>
</dbReference>
<accession>A0ABS4J295</accession>